<reference evidence="15 18" key="1">
    <citation type="journal article" date="2001" name="Arch. Virol.">
        <title>Complete nucleotide sequence of Tulip virus X (TVX-J): borderline between species and strains within the genus Potexvirus.</title>
        <authorList>
            <person name="Yamaji Y."/>
            <person name="Kagiwada S."/>
            <person name="Nakabayashi H."/>
            <person name="Ugaki M."/>
            <person name="Namba S."/>
        </authorList>
    </citation>
    <scope>NUCLEOTIDE SEQUENCE [LARGE SCALE GENOMIC DNA]</scope>
    <source>
        <strain evidence="15 18">J</strain>
    </source>
</reference>
<keyword evidence="10" id="KW-1038">Host endoplasmic reticulum</keyword>
<comment type="similarity">
    <text evidence="2">Belongs to the Tymovirales TGBp3 protein family.</text>
</comment>
<name>Q8BF53_9VIRU</name>
<comment type="function">
    <text evidence="11">Plays a role in viral cell-to-cell propagation, by facilitating genome transport to neighboring plant cells through plasmosdesmata. May induce the formation of granular vesicles derived from the Endoplasmic reticulum, which align on actin filaments.</text>
</comment>
<evidence type="ECO:0000256" key="9">
    <source>
        <dbReference type="ARBA" id="ARBA00023136"/>
    </source>
</evidence>
<keyword evidence="4" id="KW-0813">Transport</keyword>
<feature type="compositionally biased region" description="Low complexity" evidence="13">
    <location>
        <begin position="14"/>
        <end position="29"/>
    </location>
</feature>
<feature type="region of interest" description="Disordered" evidence="13">
    <location>
        <begin position="1"/>
        <end position="29"/>
    </location>
</feature>
<keyword evidence="8" id="KW-0916">Viral movement protein</keyword>
<keyword evidence="6" id="KW-1043">Host membrane</keyword>
<keyword evidence="7 14" id="KW-1133">Transmembrane helix</keyword>
<evidence type="ECO:0000313" key="18">
    <source>
        <dbReference type="Proteomes" id="UP000204401"/>
    </source>
</evidence>
<gene>
    <name evidence="15" type="primary">tgb3</name>
</gene>
<evidence type="ECO:0000256" key="3">
    <source>
        <dbReference type="ARBA" id="ARBA00013812"/>
    </source>
</evidence>
<evidence type="ECO:0000256" key="1">
    <source>
        <dbReference type="ARBA" id="ARBA00004625"/>
    </source>
</evidence>
<sequence>MEPNASTTSDHTPRTPIRPIPSSSSQSSSYPDSFYFCLAAVLLLLAVLAANALTNHHPCTVHINGHSTTLTGNCVITPELLTSLHPKLLSFQTP</sequence>
<dbReference type="EMBL" id="MH886521">
    <property type="protein sequence ID" value="QDC21216.1"/>
    <property type="molecule type" value="Genomic_RNA"/>
</dbReference>
<dbReference type="EMBL" id="MH886522">
    <property type="protein sequence ID" value="QDC21221.1"/>
    <property type="molecule type" value="Genomic_RNA"/>
</dbReference>
<dbReference type="EMBL" id="AB066288">
    <property type="protein sequence ID" value="BAC16788.1"/>
    <property type="molecule type" value="Genomic_RNA"/>
</dbReference>
<dbReference type="InterPro" id="IPR003411">
    <property type="entry name" value="TGBp3"/>
</dbReference>
<evidence type="ECO:0000256" key="6">
    <source>
        <dbReference type="ARBA" id="ARBA00022870"/>
    </source>
</evidence>
<evidence type="ECO:0000256" key="5">
    <source>
        <dbReference type="ARBA" id="ARBA00022692"/>
    </source>
</evidence>
<keyword evidence="18" id="KW-1185">Reference proteome</keyword>
<proteinExistence type="inferred from homology"/>
<dbReference type="GO" id="GO:0046740">
    <property type="term" value="P:transport of virus in host, cell to cell"/>
    <property type="evidence" value="ECO:0007669"/>
    <property type="project" value="UniProtKB-KW"/>
</dbReference>
<evidence type="ECO:0000256" key="10">
    <source>
        <dbReference type="ARBA" id="ARBA00023184"/>
    </source>
</evidence>
<feature type="compositionally biased region" description="Polar residues" evidence="13">
    <location>
        <begin position="1"/>
        <end position="10"/>
    </location>
</feature>
<keyword evidence="5 14" id="KW-0812">Transmembrane</keyword>
<evidence type="ECO:0000256" key="8">
    <source>
        <dbReference type="ARBA" id="ARBA00023031"/>
    </source>
</evidence>
<dbReference type="GO" id="GO:0044167">
    <property type="term" value="C:host cell endoplasmic reticulum membrane"/>
    <property type="evidence" value="ECO:0007669"/>
    <property type="project" value="UniProtKB-SubCell"/>
</dbReference>
<organism evidence="15 18">
    <name type="scientific">Tulip virus X</name>
    <dbReference type="NCBI Taxonomy" id="167132"/>
    <lineage>
        <taxon>Viruses</taxon>
        <taxon>Riboviria</taxon>
        <taxon>Orthornavirae</taxon>
        <taxon>Kitrinoviricota</taxon>
        <taxon>Alsuviricetes</taxon>
        <taxon>Tymovirales</taxon>
        <taxon>Alphaflexiviridae</taxon>
        <taxon>Potexvirus</taxon>
        <taxon>Potexvirus ecstulipae</taxon>
    </lineage>
</organism>
<protein>
    <recommendedName>
        <fullName evidence="3">Movement protein TGBp3</fullName>
    </recommendedName>
    <alternativeName>
        <fullName evidence="12">Triple gene block 3 protein</fullName>
    </alternativeName>
</protein>
<evidence type="ECO:0000256" key="11">
    <source>
        <dbReference type="ARBA" id="ARBA00025270"/>
    </source>
</evidence>
<dbReference type="RefSeq" id="NP_702991.1">
    <property type="nucleotide sequence ID" value="NC_004322.1"/>
</dbReference>
<dbReference type="Pfam" id="PF02495">
    <property type="entry name" value="TGBp3"/>
    <property type="match status" value="1"/>
</dbReference>
<evidence type="ECO:0000256" key="4">
    <source>
        <dbReference type="ARBA" id="ARBA00022448"/>
    </source>
</evidence>
<evidence type="ECO:0000313" key="17">
    <source>
        <dbReference type="EMBL" id="QDC21221.1"/>
    </source>
</evidence>
<evidence type="ECO:0000313" key="15">
    <source>
        <dbReference type="EMBL" id="BAC16788.1"/>
    </source>
</evidence>
<dbReference type="Proteomes" id="UP000204401">
    <property type="component" value="Segment"/>
</dbReference>
<evidence type="ECO:0000256" key="2">
    <source>
        <dbReference type="ARBA" id="ARBA00010355"/>
    </source>
</evidence>
<keyword evidence="9 14" id="KW-0472">Membrane</keyword>
<dbReference type="KEGG" id="vg:955714"/>
<evidence type="ECO:0000256" key="7">
    <source>
        <dbReference type="ARBA" id="ARBA00022989"/>
    </source>
</evidence>
<evidence type="ECO:0000256" key="14">
    <source>
        <dbReference type="SAM" id="Phobius"/>
    </source>
</evidence>
<evidence type="ECO:0000256" key="13">
    <source>
        <dbReference type="SAM" id="MobiDB-lite"/>
    </source>
</evidence>
<reference evidence="16" key="2">
    <citation type="journal article" date="2019" name="Arch. Virol.">
        <title>A virome from ornamental flowers in an Australian rural town.</title>
        <authorList>
            <person name="Wylie S.J."/>
            <person name="Tran T.T."/>
            <person name="Nguyen D.Q."/>
            <person name="Koh S.H."/>
            <person name="Chakraborty A."/>
            <person name="Xu W."/>
            <person name="Jones M.G.K."/>
            <person name="Li H."/>
        </authorList>
    </citation>
    <scope>NUCLEOTIDE SEQUENCE</scope>
    <source>
        <strain evidence="16">BC24</strain>
        <strain evidence="17">BC27</strain>
    </source>
</reference>
<evidence type="ECO:0000256" key="12">
    <source>
        <dbReference type="ARBA" id="ARBA00033148"/>
    </source>
</evidence>
<feature type="transmembrane region" description="Helical" evidence="14">
    <location>
        <begin position="33"/>
        <end position="53"/>
    </location>
</feature>
<comment type="subcellular location">
    <subcellularLocation>
        <location evidence="1">Host endoplasmic reticulum membrane</location>
    </subcellularLocation>
</comment>
<accession>Q8BF53</accession>
<evidence type="ECO:0000313" key="16">
    <source>
        <dbReference type="EMBL" id="QDC21216.1"/>
    </source>
</evidence>
<dbReference type="GeneID" id="955714"/>